<evidence type="ECO:0000313" key="1">
    <source>
        <dbReference type="EMBL" id="KKM86604.1"/>
    </source>
</evidence>
<sequence>MIASVTLLEEKYRRSMSFSKYLEQHPDCDNPLVVELIRQTSMYRIALSNVLIEANRTGERLDMLRKFEEAEKVTERVRDAISDD</sequence>
<dbReference type="AlphaFoldDB" id="A0A0F9KW77"/>
<proteinExistence type="predicted"/>
<organism evidence="1">
    <name type="scientific">marine sediment metagenome</name>
    <dbReference type="NCBI Taxonomy" id="412755"/>
    <lineage>
        <taxon>unclassified sequences</taxon>
        <taxon>metagenomes</taxon>
        <taxon>ecological metagenomes</taxon>
    </lineage>
</organism>
<accession>A0A0F9KW77</accession>
<dbReference type="EMBL" id="LAZR01007228">
    <property type="protein sequence ID" value="KKM86604.1"/>
    <property type="molecule type" value="Genomic_DNA"/>
</dbReference>
<reference evidence="1" key="1">
    <citation type="journal article" date="2015" name="Nature">
        <title>Complex archaea that bridge the gap between prokaryotes and eukaryotes.</title>
        <authorList>
            <person name="Spang A."/>
            <person name="Saw J.H."/>
            <person name="Jorgensen S.L."/>
            <person name="Zaremba-Niedzwiedzka K."/>
            <person name="Martijn J."/>
            <person name="Lind A.E."/>
            <person name="van Eijk R."/>
            <person name="Schleper C."/>
            <person name="Guy L."/>
            <person name="Ettema T.J."/>
        </authorList>
    </citation>
    <scope>NUCLEOTIDE SEQUENCE</scope>
</reference>
<comment type="caution">
    <text evidence="1">The sequence shown here is derived from an EMBL/GenBank/DDBJ whole genome shotgun (WGS) entry which is preliminary data.</text>
</comment>
<gene>
    <name evidence="1" type="ORF">LCGC14_1277410</name>
</gene>
<name>A0A0F9KW77_9ZZZZ</name>
<protein>
    <submittedName>
        <fullName evidence="1">Uncharacterized protein</fullName>
    </submittedName>
</protein>